<dbReference type="AlphaFoldDB" id="E6LMX8"/>
<dbReference type="Pfam" id="PF12647">
    <property type="entry name" value="RNHCP"/>
    <property type="match status" value="1"/>
</dbReference>
<comment type="caution">
    <text evidence="2">The sequence shown here is derived from an EMBL/GenBank/DDBJ whole genome shotgun (WGS) entry which is preliminary data.</text>
</comment>
<dbReference type="HOGENOM" id="CLU_122829_1_0_9"/>
<dbReference type="Proteomes" id="UP000003434">
    <property type="component" value="Unassembled WGS sequence"/>
</dbReference>
<organism evidence="2 3">
    <name type="scientific">Lachnoanaerobaculum saburreum DSM 3986</name>
    <dbReference type="NCBI Taxonomy" id="887325"/>
    <lineage>
        <taxon>Bacteria</taxon>
        <taxon>Bacillati</taxon>
        <taxon>Bacillota</taxon>
        <taxon>Clostridia</taxon>
        <taxon>Lachnospirales</taxon>
        <taxon>Lachnospiraceae</taxon>
        <taxon>Lachnoanaerobaculum</taxon>
    </lineage>
</organism>
<sequence length="178" mass="20082">MDIYIYLRILIVRYIQRKGNMSQEKFDLETALKNLNTDAAPQKRNGTVKKKNAVKLKTDYRYEACNDSFPCASCGKMIMPEGAGTHHRNHCPYCLSSVHVDVEPGDRKSDCKGIMEPISIWVKDKGEWAIVHRCKKCGKLGTNRIAADDNPLLLMSIAVKPLASPPFPLHLLEDVIKK</sequence>
<evidence type="ECO:0000259" key="1">
    <source>
        <dbReference type="Pfam" id="PF12647"/>
    </source>
</evidence>
<protein>
    <recommendedName>
        <fullName evidence="1">RNHCP domain-containing protein</fullName>
    </recommendedName>
</protein>
<reference evidence="2 3" key="1">
    <citation type="submission" date="2010-12" db="EMBL/GenBank/DDBJ databases">
        <authorList>
            <person name="Muzny D."/>
            <person name="Qin X."/>
            <person name="Deng J."/>
            <person name="Jiang H."/>
            <person name="Liu Y."/>
            <person name="Qu J."/>
            <person name="Song X.-Z."/>
            <person name="Zhang L."/>
            <person name="Thornton R."/>
            <person name="Coyle M."/>
            <person name="Francisco L."/>
            <person name="Jackson L."/>
            <person name="Javaid M."/>
            <person name="Korchina V."/>
            <person name="Kovar C."/>
            <person name="Mata R."/>
            <person name="Mathew T."/>
            <person name="Ngo R."/>
            <person name="Nguyen L."/>
            <person name="Nguyen N."/>
            <person name="Okwuonu G."/>
            <person name="Ongeri F."/>
            <person name="Pham C."/>
            <person name="Simmons D."/>
            <person name="Wilczek-Boney K."/>
            <person name="Hale W."/>
            <person name="Jakkamsetti A."/>
            <person name="Pham P."/>
            <person name="Ruth R."/>
            <person name="San Lucas F."/>
            <person name="Warren J."/>
            <person name="Zhang J."/>
            <person name="Zhao Z."/>
            <person name="Zhou C."/>
            <person name="Zhu D."/>
            <person name="Lee S."/>
            <person name="Bess C."/>
            <person name="Blankenburg K."/>
            <person name="Forbes L."/>
            <person name="Fu Q."/>
            <person name="Gubbala S."/>
            <person name="Hirani K."/>
            <person name="Jayaseelan J.C."/>
            <person name="Lara F."/>
            <person name="Munidasa M."/>
            <person name="Palculict T."/>
            <person name="Patil S."/>
            <person name="Pu L.-L."/>
            <person name="Saada N."/>
            <person name="Tang L."/>
            <person name="Weissenberger G."/>
            <person name="Zhu Y."/>
            <person name="Hemphill L."/>
            <person name="Shang Y."/>
            <person name="Youmans B."/>
            <person name="Ayvaz T."/>
            <person name="Ross M."/>
            <person name="Santibanez J."/>
            <person name="Aqrawi P."/>
            <person name="Gross S."/>
            <person name="Joshi V."/>
            <person name="Fowler G."/>
            <person name="Nazareth L."/>
            <person name="Reid J."/>
            <person name="Worley K."/>
            <person name="Petrosino J."/>
            <person name="Highlander S."/>
            <person name="Gibbs R."/>
        </authorList>
    </citation>
    <scope>NUCLEOTIDE SEQUENCE [LARGE SCALE GENOMIC DNA]</scope>
    <source>
        <strain evidence="2 3">DSM 3986</strain>
    </source>
</reference>
<feature type="domain" description="RNHCP" evidence="1">
    <location>
        <begin position="67"/>
        <end position="155"/>
    </location>
</feature>
<proteinExistence type="predicted"/>
<name>E6LMX8_9FIRM</name>
<gene>
    <name evidence="2" type="ORF">HMPREF0381_1313</name>
</gene>
<accession>E6LMX8</accession>
<evidence type="ECO:0000313" key="3">
    <source>
        <dbReference type="Proteomes" id="UP000003434"/>
    </source>
</evidence>
<evidence type="ECO:0000313" key="2">
    <source>
        <dbReference type="EMBL" id="EFU76797.1"/>
    </source>
</evidence>
<dbReference type="InterPro" id="IPR024439">
    <property type="entry name" value="RNHCP"/>
</dbReference>
<dbReference type="eggNOG" id="COG1162">
    <property type="taxonomic scope" value="Bacteria"/>
</dbReference>
<dbReference type="EMBL" id="AEPW01000052">
    <property type="protein sequence ID" value="EFU76797.1"/>
    <property type="molecule type" value="Genomic_DNA"/>
</dbReference>